<feature type="domain" description="PAC" evidence="13">
    <location>
        <begin position="653"/>
        <end position="705"/>
    </location>
</feature>
<feature type="domain" description="Histidine kinase" evidence="11">
    <location>
        <begin position="1228"/>
        <end position="1439"/>
    </location>
</feature>
<keyword evidence="8" id="KW-0175">Coiled coil</keyword>
<dbReference type="SMART" id="SM00065">
    <property type="entry name" value="GAF"/>
    <property type="match status" value="2"/>
</dbReference>
<dbReference type="GO" id="GO:0016020">
    <property type="term" value="C:membrane"/>
    <property type="evidence" value="ECO:0007669"/>
    <property type="project" value="UniProtKB-SubCell"/>
</dbReference>
<evidence type="ECO:0000256" key="8">
    <source>
        <dbReference type="SAM" id="Coils"/>
    </source>
</evidence>
<proteinExistence type="predicted"/>
<dbReference type="Pfam" id="PF02518">
    <property type="entry name" value="HATPase_c"/>
    <property type="match status" value="1"/>
</dbReference>
<keyword evidence="10" id="KW-1133">Transmembrane helix</keyword>
<dbReference type="PANTHER" id="PTHR44757">
    <property type="entry name" value="DIGUANYLATE CYCLASE DGCP"/>
    <property type="match status" value="1"/>
</dbReference>
<dbReference type="InterPro" id="IPR003018">
    <property type="entry name" value="GAF"/>
</dbReference>
<dbReference type="EMBL" id="CP048685">
    <property type="protein sequence ID" value="QPJ60439.1"/>
    <property type="molecule type" value="Genomic_DNA"/>
</dbReference>
<dbReference type="SUPFAM" id="SSF103190">
    <property type="entry name" value="Sensory domain-like"/>
    <property type="match status" value="1"/>
</dbReference>
<protein>
    <submittedName>
        <fullName evidence="14">PAS domain S-box protein</fullName>
    </submittedName>
</protein>
<dbReference type="InterPro" id="IPR052155">
    <property type="entry name" value="Biofilm_reg_signaling"/>
</dbReference>
<dbReference type="Gene3D" id="3.30.565.10">
    <property type="entry name" value="Histidine kinase-like ATPase, C-terminal domain"/>
    <property type="match status" value="1"/>
</dbReference>
<dbReference type="GO" id="GO:0000160">
    <property type="term" value="P:phosphorelay signal transduction system"/>
    <property type="evidence" value="ECO:0007669"/>
    <property type="project" value="UniProtKB-KW"/>
</dbReference>
<dbReference type="SUPFAM" id="SSF55874">
    <property type="entry name" value="ATPase domain of HSP90 chaperone/DNA topoisomerase II/histidine kinase"/>
    <property type="match status" value="1"/>
</dbReference>
<dbReference type="PANTHER" id="PTHR44757:SF2">
    <property type="entry name" value="BIOFILM ARCHITECTURE MAINTENANCE PROTEIN MBAA"/>
    <property type="match status" value="1"/>
</dbReference>
<evidence type="ECO:0000256" key="6">
    <source>
        <dbReference type="ARBA" id="ARBA00022840"/>
    </source>
</evidence>
<evidence type="ECO:0000256" key="10">
    <source>
        <dbReference type="SAM" id="Phobius"/>
    </source>
</evidence>
<evidence type="ECO:0000256" key="1">
    <source>
        <dbReference type="ARBA" id="ARBA00004370"/>
    </source>
</evidence>
<keyword evidence="6" id="KW-0067">ATP-binding</keyword>
<feature type="transmembrane region" description="Helical" evidence="10">
    <location>
        <begin position="371"/>
        <end position="390"/>
    </location>
</feature>
<dbReference type="NCBIfam" id="TIGR00229">
    <property type="entry name" value="sensory_box"/>
    <property type="match status" value="3"/>
</dbReference>
<sequence length="1441" mass="160662">MRSEIPLQSNPDGMETSLSSQIEGEPKSQSGWADMGRGLFLGLILLLLVVLLSWWSLEQIEEKTRDDLESTLNTVLNTTHEALHIWAGERKADISAIIDQPRLQQIVQATVNSRKTSRQDLLSSPQLNELRSLFRETLTRQGYLGFAVINPHGVILGATEDALVGGKHILSRNGDYLKRVFEGEVLVSLPMVSEVLLPNPFGEYEKNQPTMFVVGPVRNVGEQVLGALALRIDPNKDFTRIPQLGRMGLSGETYGFGGDGKLLTESRFEQHLIQTGLLRPGQGAILNVDIRDPGGSLVDGFRPTVSREKQPLTQMAVSALDHESGANMEGYRDYRGTPVVGVWLWDSELGLGLTTEMDVDEAFESFRSTRFLVVNTLALILVFFLAFSVAQTRGRTRALQLAHQIRERENQITAVLDNVVDAILTIDSEGSIESFNNAAERIFGYKDNEVIGSQFKILIAHQDDNSEIESDEEPSDSFTDFDALSTRKELSGIRADGSIFPMELNYSQVAFENRSLTIVIVRDISERIRAEKEIQDAKDELENRVQERTSDLENALKAVEAEISKRQAFEKELQDSNEFLTSILGSPTDISIVSTDLNGKILYWNQGAENLLGYKAEEMVNKETVNILYPEDGPSRDLAAEKAMQIVKTKRGTSFEVEEITREGKRIWVQLTLSPRLNHQEEVIGILGIGGNITGLKHTEATLKKQSTYLQMLEDLAHTSSRAASHDEALQTCLDQICTGLDWPMANLFVPAEDASGDLLCSPIHHNSETALLRNLRKLTEVTRLPRGEDLPGRVFQTSAPYWTNQVEEDILPVRAREARRAEIKSGFAFPILMGTEVLGVLEFFSLKEHKQDQELLEFMAQVGHQMGRILNRKRADRVLKRMQNFLGLYKGLAEAAYRSVSLEEALQTSIDHLCNLHNWSVGHLIKPDLEHQESLVSAGIWHFDNPESSQNFRKVSEEMTFSKGIGFPGLVTENRAPVWLNDLGEKSTFDRASLARGLGLASAWAFPLIYQQKVVGIFECYGKTAAKPDKDFLEDMQGICDLLAQLIHLRQQESESNRDTNRQRTLIQQAPVGIMALKTDGTIVSFNPAAEFILGYEADDICGENVSGILPEAYSGGSSSWLIQAAGTSGTSNASLQRTTFGLRKNGTPVQLNIAINHAHGEDEDLLIVIMHYVPQVDTRQERHLPSAPTAKQDQPVSPDQPLDLARPQKRFPLAEQLTEVGNQTITTAHDFNSPVFGVQQLVKSLRSMVQLSDHQKALFDLLERKCRRIGEGFKQLKEFYRPHSGIGGPLDVNEALEDILTLNQKVFENRRIKIEKHYADNLPKIDAVSDQIHQALQNLIRHSEESIADHTGEIMIATEAEADWVKIYILDNGNSMAPGYLESLFDPVSGNSANEDKETSLPLQYSINIIKTHSGNLEVSRREEKGNVYTVTLPVLGNG</sequence>
<dbReference type="Gene3D" id="3.30.450.20">
    <property type="entry name" value="PAS domain"/>
    <property type="match status" value="3"/>
</dbReference>
<dbReference type="InterPro" id="IPR000014">
    <property type="entry name" value="PAS"/>
</dbReference>
<dbReference type="KEGG" id="nli:G3M70_00455"/>
<comment type="subcellular location">
    <subcellularLocation>
        <location evidence="1">Membrane</location>
    </subcellularLocation>
</comment>
<dbReference type="GO" id="GO:0016301">
    <property type="term" value="F:kinase activity"/>
    <property type="evidence" value="ECO:0007669"/>
    <property type="project" value="UniProtKB-KW"/>
</dbReference>
<feature type="region of interest" description="Disordered" evidence="9">
    <location>
        <begin position="1"/>
        <end position="29"/>
    </location>
</feature>
<dbReference type="GO" id="GO:0005524">
    <property type="term" value="F:ATP binding"/>
    <property type="evidence" value="ECO:0007669"/>
    <property type="project" value="UniProtKB-KW"/>
</dbReference>
<evidence type="ECO:0000256" key="3">
    <source>
        <dbReference type="ARBA" id="ARBA00022679"/>
    </source>
</evidence>
<keyword evidence="2" id="KW-0597">Phosphoprotein</keyword>
<dbReference type="InterPro" id="IPR036890">
    <property type="entry name" value="HATPase_C_sf"/>
</dbReference>
<feature type="coiled-coil region" evidence="8">
    <location>
        <begin position="520"/>
        <end position="572"/>
    </location>
</feature>
<organism evidence="14 15">
    <name type="scientific">Candidatus Nitronauta litoralis</name>
    <dbReference type="NCBI Taxonomy" id="2705533"/>
    <lineage>
        <taxon>Bacteria</taxon>
        <taxon>Pseudomonadati</taxon>
        <taxon>Nitrospinota/Tectimicrobiota group</taxon>
        <taxon>Nitrospinota</taxon>
        <taxon>Nitrospinia</taxon>
        <taxon>Nitrospinales</taxon>
        <taxon>Nitrospinaceae</taxon>
        <taxon>Candidatus Nitronauta</taxon>
    </lineage>
</organism>
<dbReference type="InterPro" id="IPR005467">
    <property type="entry name" value="His_kinase_dom"/>
</dbReference>
<dbReference type="Pfam" id="PF13185">
    <property type="entry name" value="GAF_2"/>
    <property type="match status" value="2"/>
</dbReference>
<dbReference type="PROSITE" id="PS50112">
    <property type="entry name" value="PAS"/>
    <property type="match status" value="3"/>
</dbReference>
<dbReference type="Pfam" id="PF00989">
    <property type="entry name" value="PAS"/>
    <property type="match status" value="2"/>
</dbReference>
<dbReference type="GO" id="GO:0006355">
    <property type="term" value="P:regulation of DNA-templated transcription"/>
    <property type="evidence" value="ECO:0007669"/>
    <property type="project" value="InterPro"/>
</dbReference>
<keyword evidence="4" id="KW-0547">Nucleotide-binding</keyword>
<keyword evidence="5" id="KW-0418">Kinase</keyword>
<dbReference type="InterPro" id="IPR035965">
    <property type="entry name" value="PAS-like_dom_sf"/>
</dbReference>
<accession>A0A7T0FYP0</accession>
<keyword evidence="10" id="KW-0812">Transmembrane</keyword>
<name>A0A7T0FYP0_9BACT</name>
<dbReference type="SUPFAM" id="SSF55785">
    <property type="entry name" value="PYP-like sensor domain (PAS domain)"/>
    <property type="match status" value="3"/>
</dbReference>
<evidence type="ECO:0000256" key="9">
    <source>
        <dbReference type="SAM" id="MobiDB-lite"/>
    </source>
</evidence>
<dbReference type="Gene3D" id="3.30.450.40">
    <property type="match status" value="2"/>
</dbReference>
<keyword evidence="7" id="KW-0902">Two-component regulatory system</keyword>
<gene>
    <name evidence="14" type="ORF">G3M70_00455</name>
</gene>
<reference evidence="14 15" key="1">
    <citation type="submission" date="2020-02" db="EMBL/GenBank/DDBJ databases">
        <title>Genomic and physiological characterization of two novel Nitrospinaceae genera.</title>
        <authorList>
            <person name="Mueller A.J."/>
            <person name="Jung M.-Y."/>
            <person name="Strachan C.R."/>
            <person name="Herbold C.W."/>
            <person name="Kirkegaard R.H."/>
            <person name="Daims H."/>
        </authorList>
    </citation>
    <scope>NUCLEOTIDE SEQUENCE [LARGE SCALE GENOMIC DNA]</scope>
    <source>
        <strain evidence="14">EB</strain>
    </source>
</reference>
<dbReference type="CDD" id="cd00130">
    <property type="entry name" value="PAS"/>
    <property type="match status" value="3"/>
</dbReference>
<evidence type="ECO:0000313" key="14">
    <source>
        <dbReference type="EMBL" id="QPJ60439.1"/>
    </source>
</evidence>
<feature type="region of interest" description="Disordered" evidence="9">
    <location>
        <begin position="1183"/>
        <end position="1206"/>
    </location>
</feature>
<dbReference type="Proteomes" id="UP000594688">
    <property type="component" value="Chromosome"/>
</dbReference>
<keyword evidence="3" id="KW-0808">Transferase</keyword>
<evidence type="ECO:0000256" key="7">
    <source>
        <dbReference type="ARBA" id="ARBA00023012"/>
    </source>
</evidence>
<evidence type="ECO:0000256" key="2">
    <source>
        <dbReference type="ARBA" id="ARBA00022553"/>
    </source>
</evidence>
<evidence type="ECO:0000259" key="12">
    <source>
        <dbReference type="PROSITE" id="PS50112"/>
    </source>
</evidence>
<feature type="domain" description="PAS" evidence="12">
    <location>
        <begin position="408"/>
        <end position="470"/>
    </location>
</feature>
<feature type="transmembrane region" description="Helical" evidence="10">
    <location>
        <begin position="38"/>
        <end position="57"/>
    </location>
</feature>
<dbReference type="PROSITE" id="PS50109">
    <property type="entry name" value="HIS_KIN"/>
    <property type="match status" value="1"/>
</dbReference>
<dbReference type="InterPro" id="IPR003594">
    <property type="entry name" value="HATPase_dom"/>
</dbReference>
<dbReference type="InterPro" id="IPR029016">
    <property type="entry name" value="GAF-like_dom_sf"/>
</dbReference>
<feature type="domain" description="PAS" evidence="12">
    <location>
        <begin position="576"/>
        <end position="632"/>
    </location>
</feature>
<feature type="domain" description="PAS" evidence="12">
    <location>
        <begin position="1060"/>
        <end position="1113"/>
    </location>
</feature>
<evidence type="ECO:0000256" key="5">
    <source>
        <dbReference type="ARBA" id="ARBA00022777"/>
    </source>
</evidence>
<dbReference type="Pfam" id="PF13426">
    <property type="entry name" value="PAS_9"/>
    <property type="match status" value="1"/>
</dbReference>
<dbReference type="InterPro" id="IPR000700">
    <property type="entry name" value="PAS-assoc_C"/>
</dbReference>
<dbReference type="InterPro" id="IPR029151">
    <property type="entry name" value="Sensor-like_sf"/>
</dbReference>
<evidence type="ECO:0000256" key="4">
    <source>
        <dbReference type="ARBA" id="ARBA00022741"/>
    </source>
</evidence>
<feature type="domain" description="PAC" evidence="13">
    <location>
        <begin position="486"/>
        <end position="536"/>
    </location>
</feature>
<evidence type="ECO:0000313" key="15">
    <source>
        <dbReference type="Proteomes" id="UP000594688"/>
    </source>
</evidence>
<evidence type="ECO:0000259" key="13">
    <source>
        <dbReference type="PROSITE" id="PS50113"/>
    </source>
</evidence>
<keyword evidence="10" id="KW-0472">Membrane</keyword>
<dbReference type="SUPFAM" id="SSF55781">
    <property type="entry name" value="GAF domain-like"/>
    <property type="match status" value="2"/>
</dbReference>
<evidence type="ECO:0000259" key="11">
    <source>
        <dbReference type="PROSITE" id="PS50109"/>
    </source>
</evidence>
<dbReference type="PROSITE" id="PS50113">
    <property type="entry name" value="PAC"/>
    <property type="match status" value="2"/>
</dbReference>
<dbReference type="InterPro" id="IPR001610">
    <property type="entry name" value="PAC"/>
</dbReference>
<dbReference type="SMART" id="SM00091">
    <property type="entry name" value="PAS"/>
    <property type="match status" value="3"/>
</dbReference>
<dbReference type="SMART" id="SM00086">
    <property type="entry name" value="PAC"/>
    <property type="match status" value="2"/>
</dbReference>
<dbReference type="InterPro" id="IPR013767">
    <property type="entry name" value="PAS_fold"/>
</dbReference>